<organism evidence="2 3">
    <name type="scientific">Ferrovum myxofaciens</name>
    <dbReference type="NCBI Taxonomy" id="416213"/>
    <lineage>
        <taxon>Bacteria</taxon>
        <taxon>Pseudomonadati</taxon>
        <taxon>Pseudomonadota</taxon>
        <taxon>Betaproteobacteria</taxon>
        <taxon>Ferrovales</taxon>
        <taxon>Ferrovaceae</taxon>
        <taxon>Ferrovum</taxon>
    </lineage>
</organism>
<evidence type="ECO:0000256" key="1">
    <source>
        <dbReference type="SAM" id="Phobius"/>
    </source>
</evidence>
<gene>
    <name evidence="2" type="ORF">FEMY_14000</name>
</gene>
<comment type="caution">
    <text evidence="2">The sequence shown here is derived from an EMBL/GenBank/DDBJ whole genome shotgun (WGS) entry which is preliminary data.</text>
</comment>
<keyword evidence="3" id="KW-1185">Reference proteome</keyword>
<keyword evidence="1" id="KW-0812">Transmembrane</keyword>
<keyword evidence="1" id="KW-1133">Transmembrane helix</keyword>
<feature type="transmembrane region" description="Helical" evidence="1">
    <location>
        <begin position="6"/>
        <end position="35"/>
    </location>
</feature>
<dbReference type="AlphaFoldDB" id="A0A149VXW3"/>
<dbReference type="Proteomes" id="UP000075653">
    <property type="component" value="Unassembled WGS sequence"/>
</dbReference>
<keyword evidence="1" id="KW-0472">Membrane</keyword>
<evidence type="ECO:0000313" key="2">
    <source>
        <dbReference type="EMBL" id="KXW58049.1"/>
    </source>
</evidence>
<name>A0A149VXW3_9PROT</name>
<reference evidence="2 3" key="1">
    <citation type="submission" date="2016-01" db="EMBL/GenBank/DDBJ databases">
        <title>Genome sequence of the acidophilic iron oxidising Ferrovum strain Z-31.</title>
        <authorList>
            <person name="Poehlein A."/>
            <person name="Ullrich S.R."/>
            <person name="Schloemann M."/>
            <person name="Muehling M."/>
            <person name="Daniel R."/>
        </authorList>
    </citation>
    <scope>NUCLEOTIDE SEQUENCE [LARGE SCALE GENOMIC DNA]</scope>
    <source>
        <strain evidence="2 3">Z-31</strain>
    </source>
</reference>
<dbReference type="EMBL" id="LRRD01000026">
    <property type="protein sequence ID" value="KXW58049.1"/>
    <property type="molecule type" value="Genomic_DNA"/>
</dbReference>
<dbReference type="RefSeq" id="WP_264753748.1">
    <property type="nucleotide sequence ID" value="NZ_CP053675.1"/>
</dbReference>
<dbReference type="PATRIC" id="fig|1789004.3.peg.1418"/>
<evidence type="ECO:0000313" key="3">
    <source>
        <dbReference type="Proteomes" id="UP000075653"/>
    </source>
</evidence>
<proteinExistence type="predicted"/>
<dbReference type="STRING" id="1789004.FEMY_14000"/>
<accession>A0A149VXW3</accession>
<sequence length="40" mass="4535">MMFKLLFWSVGTPLLLILVGVAWLGFVLWVGHLVVESFQS</sequence>
<protein>
    <submittedName>
        <fullName evidence="2">Uncharacterized protein</fullName>
    </submittedName>
</protein>